<keyword evidence="3" id="KW-1185">Reference proteome</keyword>
<feature type="compositionally biased region" description="Basic and acidic residues" evidence="1">
    <location>
        <begin position="315"/>
        <end position="328"/>
    </location>
</feature>
<gene>
    <name evidence="2" type="ORF">EB796_011169</name>
</gene>
<dbReference type="InterPro" id="IPR036465">
    <property type="entry name" value="vWFA_dom_sf"/>
</dbReference>
<accession>A0A7J7JYV6</accession>
<dbReference type="OrthoDB" id="5186at2759"/>
<feature type="region of interest" description="Disordered" evidence="1">
    <location>
        <begin position="315"/>
        <end position="337"/>
    </location>
</feature>
<name>A0A7J7JYV6_BUGNE</name>
<evidence type="ECO:0000313" key="3">
    <source>
        <dbReference type="Proteomes" id="UP000593567"/>
    </source>
</evidence>
<dbReference type="PANTHER" id="PTHR21610:SF9">
    <property type="entry name" value="VON WILLEBRAND FACTOR A DOMAIN-CONTAINING PROTEIN 8"/>
    <property type="match status" value="1"/>
</dbReference>
<dbReference type="AlphaFoldDB" id="A0A7J7JYV6"/>
<dbReference type="SUPFAM" id="SSF53300">
    <property type="entry name" value="vWA-like"/>
    <property type="match status" value="1"/>
</dbReference>
<evidence type="ECO:0000256" key="1">
    <source>
        <dbReference type="SAM" id="MobiDB-lite"/>
    </source>
</evidence>
<comment type="caution">
    <text evidence="2">The sequence shown here is derived from an EMBL/GenBank/DDBJ whole genome shotgun (WGS) entry which is preliminary data.</text>
</comment>
<protein>
    <submittedName>
        <fullName evidence="2">VWA8</fullName>
    </submittedName>
</protein>
<dbReference type="PANTHER" id="PTHR21610">
    <property type="entry name" value="VON WILLEBRAND FACTOR A DOMAIN-CONTAINING PROTEIN 8"/>
    <property type="match status" value="1"/>
</dbReference>
<proteinExistence type="predicted"/>
<dbReference type="InterPro" id="IPR039891">
    <property type="entry name" value="VWA8"/>
</dbReference>
<organism evidence="2 3">
    <name type="scientific">Bugula neritina</name>
    <name type="common">Brown bryozoan</name>
    <name type="synonym">Sertularia neritina</name>
    <dbReference type="NCBI Taxonomy" id="10212"/>
    <lineage>
        <taxon>Eukaryota</taxon>
        <taxon>Metazoa</taxon>
        <taxon>Spiralia</taxon>
        <taxon>Lophotrochozoa</taxon>
        <taxon>Bryozoa</taxon>
        <taxon>Gymnolaemata</taxon>
        <taxon>Cheilostomatida</taxon>
        <taxon>Flustrina</taxon>
        <taxon>Buguloidea</taxon>
        <taxon>Bugulidae</taxon>
        <taxon>Bugula</taxon>
    </lineage>
</organism>
<evidence type="ECO:0000313" key="2">
    <source>
        <dbReference type="EMBL" id="KAF6030518.1"/>
    </source>
</evidence>
<dbReference type="GO" id="GO:0005737">
    <property type="term" value="C:cytoplasm"/>
    <property type="evidence" value="ECO:0007669"/>
    <property type="project" value="TreeGrafter"/>
</dbReference>
<reference evidence="2" key="1">
    <citation type="submission" date="2020-06" db="EMBL/GenBank/DDBJ databases">
        <title>Draft genome of Bugula neritina, a colonial animal packing powerful symbionts and potential medicines.</title>
        <authorList>
            <person name="Rayko M."/>
        </authorList>
    </citation>
    <scope>NUCLEOTIDE SEQUENCE [LARGE SCALE GENOMIC DNA]</scope>
    <source>
        <strain evidence="2">Kwan_BN1</strain>
    </source>
</reference>
<feature type="region of interest" description="Disordered" evidence="1">
    <location>
        <begin position="204"/>
        <end position="229"/>
    </location>
</feature>
<dbReference type="Proteomes" id="UP000593567">
    <property type="component" value="Unassembled WGS sequence"/>
</dbReference>
<sequence length="477" mass="52844">MTSPVVGVSSVPLHKSVIQAVTGESIQSPNRLLVSTCNYADVALGFPELSEVDIYSSPREAENHKDLPSNGPYVVLVPNTAQIVRSLPGHVPPKLLSQDGAMHEKSVSGYLEITDLVRQKLRYLKVPGTGPSPYSMWNTSATGPMISRLSNDGIVSVDSRGRVQIWETSQALLDSSLQGWTKLIGRDDQDLQITYERDGVKECDAPKHGKVDPTGSPHVGGNTWAGGSGGRDTAGLGGVGGPYRLDGGHDVHQVSQQVKDQIRQAAREMGEKAFRERLKQIQMSEFDAEIYDSFYSQVKRHIQSMRVVLDSLQAKGKERQRRGEKEPEPGSPQQKPKRLRLLVDVSGSMYRFNGHDYRLQREMEAVCMVLEAFLGYEEKLKFDVYGHSGEGFNIKLTSAEEPPKNNKQRLQVLQTMHAHSQFCLSGDFTLRATRHAIEEISKEEADEHFVIVLSDANLDRYGISPSSFAEALSSKRT</sequence>
<dbReference type="EMBL" id="VXIV02001696">
    <property type="protein sequence ID" value="KAF6030518.1"/>
    <property type="molecule type" value="Genomic_DNA"/>
</dbReference>